<feature type="domain" description="GmrSD restriction endonucleases C-terminal" evidence="3">
    <location>
        <begin position="87"/>
        <end position="222"/>
    </location>
</feature>
<feature type="chain" id="PRO_5046070798" evidence="2">
    <location>
        <begin position="24"/>
        <end position="246"/>
    </location>
</feature>
<name>A0ABQ5P6K9_9ACTN</name>
<keyword evidence="5" id="KW-1185">Reference proteome</keyword>
<dbReference type="PROSITE" id="PS51257">
    <property type="entry name" value="PROKAR_LIPOPROTEIN"/>
    <property type="match status" value="1"/>
</dbReference>
<accession>A0ABQ5P6K9</accession>
<keyword evidence="2" id="KW-0732">Signal</keyword>
<dbReference type="Pfam" id="PF07510">
    <property type="entry name" value="GmrSD_C"/>
    <property type="match status" value="1"/>
</dbReference>
<dbReference type="GO" id="GO:0004519">
    <property type="term" value="F:endonuclease activity"/>
    <property type="evidence" value="ECO:0007669"/>
    <property type="project" value="UniProtKB-KW"/>
</dbReference>
<dbReference type="InterPro" id="IPR011089">
    <property type="entry name" value="GmrSD_C"/>
</dbReference>
<dbReference type="Proteomes" id="UP001291653">
    <property type="component" value="Unassembled WGS sequence"/>
</dbReference>
<feature type="region of interest" description="Disordered" evidence="1">
    <location>
        <begin position="54"/>
        <end position="82"/>
    </location>
</feature>
<protein>
    <submittedName>
        <fullName evidence="4">HNH endonuclease family protein</fullName>
    </submittedName>
</protein>
<keyword evidence="4" id="KW-0255">Endonuclease</keyword>
<feature type="region of interest" description="Disordered" evidence="1">
    <location>
        <begin position="227"/>
        <end position="246"/>
    </location>
</feature>
<organism evidence="4 5">
    <name type="scientific">Streptomyces yaizuensis</name>
    <dbReference type="NCBI Taxonomy" id="2989713"/>
    <lineage>
        <taxon>Bacteria</taxon>
        <taxon>Bacillati</taxon>
        <taxon>Actinomycetota</taxon>
        <taxon>Actinomycetes</taxon>
        <taxon>Kitasatosporales</taxon>
        <taxon>Streptomycetaceae</taxon>
        <taxon>Streptomyces</taxon>
    </lineage>
</organism>
<evidence type="ECO:0000256" key="1">
    <source>
        <dbReference type="SAM" id="MobiDB-lite"/>
    </source>
</evidence>
<comment type="caution">
    <text evidence="4">The sequence shown here is derived from an EMBL/GenBank/DDBJ whole genome shotgun (WGS) entry which is preliminary data.</text>
</comment>
<evidence type="ECO:0000313" key="4">
    <source>
        <dbReference type="EMBL" id="GLF98220.1"/>
    </source>
</evidence>
<keyword evidence="4" id="KW-0378">Hydrolase</keyword>
<dbReference type="RefSeq" id="WP_323450203.1">
    <property type="nucleotide sequence ID" value="NZ_BSBI01000013.1"/>
</dbReference>
<feature type="compositionally biased region" description="Basic and acidic residues" evidence="1">
    <location>
        <begin position="54"/>
        <end position="67"/>
    </location>
</feature>
<proteinExistence type="predicted"/>
<feature type="signal peptide" evidence="2">
    <location>
        <begin position="1"/>
        <end position="23"/>
    </location>
</feature>
<evidence type="ECO:0000313" key="5">
    <source>
        <dbReference type="Proteomes" id="UP001291653"/>
    </source>
</evidence>
<gene>
    <name evidence="4" type="ORF">SYYSPA8_28005</name>
</gene>
<dbReference type="EMBL" id="BSBI01000013">
    <property type="protein sequence ID" value="GLF98220.1"/>
    <property type="molecule type" value="Genomic_DNA"/>
</dbReference>
<dbReference type="PANTHER" id="PTHR24094:SF15">
    <property type="entry name" value="AMP-DEPENDENT SYNTHETASE_LIGASE DOMAIN-CONTAINING PROTEIN-RELATED"/>
    <property type="match status" value="1"/>
</dbReference>
<sequence length="246" mass="25658">MKQRLLPGILVLAAALTGCSATSQSPDKLSGPGAHGTAAVHGAASAALESLPVKDRAPGSGYDRTERFGPAWSDTTTAPGSRNGCDARNDILARDLTQVTYQAGSACVIASGRLSDPYTGTRIDFVRGPRSAAVQIDHVVALSASWQTGAAELTQEQREALANDPLNLLASSGPANQHKSDSDAAGWLPARTAFRCPYVARQIAVKAKYGLWVTSAERDAMNRVLEHCPGQPLPGDRSAGVTLTPS</sequence>
<evidence type="ECO:0000259" key="3">
    <source>
        <dbReference type="Pfam" id="PF07510"/>
    </source>
</evidence>
<reference evidence="4 5" key="1">
    <citation type="submission" date="2022-10" db="EMBL/GenBank/DDBJ databases">
        <title>Draft genome sequence of Streptomyces sp. YSPA8.</title>
        <authorList>
            <person name="Moriuchi R."/>
            <person name="Dohra H."/>
            <person name="Yamamura H."/>
            <person name="Kodani S."/>
        </authorList>
    </citation>
    <scope>NUCLEOTIDE SEQUENCE [LARGE SCALE GENOMIC DNA]</scope>
    <source>
        <strain evidence="4 5">YSPA8</strain>
    </source>
</reference>
<keyword evidence="4" id="KW-0540">Nuclease</keyword>
<evidence type="ECO:0000256" key="2">
    <source>
        <dbReference type="SAM" id="SignalP"/>
    </source>
</evidence>
<dbReference type="PANTHER" id="PTHR24094">
    <property type="entry name" value="SECRETED PROTEIN"/>
    <property type="match status" value="1"/>
</dbReference>